<comment type="caution">
    <text evidence="1">The sequence shown here is derived from an EMBL/GenBank/DDBJ whole genome shotgun (WGS) entry which is preliminary data.</text>
</comment>
<dbReference type="Proteomes" id="UP001165287">
    <property type="component" value="Unassembled WGS sequence"/>
</dbReference>
<evidence type="ECO:0000313" key="2">
    <source>
        <dbReference type="Proteomes" id="UP001165287"/>
    </source>
</evidence>
<evidence type="ECO:0008006" key="3">
    <source>
        <dbReference type="Google" id="ProtNLM"/>
    </source>
</evidence>
<proteinExistence type="predicted"/>
<accession>A0ABS7UMH5</accession>
<dbReference type="EMBL" id="JAIQUM010000006">
    <property type="protein sequence ID" value="MBZ5749513.1"/>
    <property type="molecule type" value="Genomic_DNA"/>
</dbReference>
<evidence type="ECO:0000313" key="1">
    <source>
        <dbReference type="EMBL" id="MBZ5749513.1"/>
    </source>
</evidence>
<gene>
    <name evidence="1" type="ORF">K9V48_04455</name>
</gene>
<organism evidence="1 2">
    <name type="scientific">Metabacillus rhizolycopersici</name>
    <dbReference type="NCBI Taxonomy" id="2875709"/>
    <lineage>
        <taxon>Bacteria</taxon>
        <taxon>Bacillati</taxon>
        <taxon>Bacillota</taxon>
        <taxon>Bacilli</taxon>
        <taxon>Bacillales</taxon>
        <taxon>Bacillaceae</taxon>
        <taxon>Metabacillus</taxon>
    </lineage>
</organism>
<sequence>MFRHFIALKTFVHQIDCFCPDGEHADYITINKGDVIEVTKERNFTEGSGWYFLIGINDQCFFYIAIEEMEQYVAKERVISIVDINLKMNYLQFKINQSLDSLDEASFVNYTNQLNEVSDLKETLDQYLYTVSV</sequence>
<keyword evidence="2" id="KW-1185">Reference proteome</keyword>
<protein>
    <recommendedName>
        <fullName evidence="3">IDEAL domain-containing protein</fullName>
    </recommendedName>
</protein>
<reference evidence="1" key="1">
    <citation type="submission" date="2024-05" db="EMBL/GenBank/DDBJ databases">
        <title>Metabacillus sp. nov., isolated from the rhizosphere soil of tomato plants.</title>
        <authorList>
            <person name="Ma R."/>
        </authorList>
    </citation>
    <scope>NUCLEOTIDE SEQUENCE</scope>
    <source>
        <strain evidence="1">DBTR6</strain>
    </source>
</reference>
<name>A0ABS7UMH5_9BACI</name>
<dbReference type="RefSeq" id="WP_224137297.1">
    <property type="nucleotide sequence ID" value="NZ_JAIQUM010000006.1"/>
</dbReference>